<organism evidence="1">
    <name type="scientific">Alicyclobacillus phage KKP_3916</name>
    <dbReference type="NCBI Taxonomy" id="3040651"/>
    <lineage>
        <taxon>Viruses</taxon>
        <taxon>Duplodnaviria</taxon>
        <taxon>Heunggongvirae</taxon>
        <taxon>Uroviricota</taxon>
        <taxon>Caudoviricetes</taxon>
    </lineage>
</organism>
<gene>
    <name evidence="1" type="ORF">QB910_000146</name>
</gene>
<sequence>MHDIYDYIVWNRRFENLEEAKKYCDLCDFEYDIIQRRIKDFIPITDADFGC</sequence>
<evidence type="ECO:0000313" key="1">
    <source>
        <dbReference type="EMBL" id="WJJ55390.1"/>
    </source>
</evidence>
<protein>
    <submittedName>
        <fullName evidence="1">Uncharacterized protein</fullName>
    </submittedName>
</protein>
<dbReference type="EMBL" id="OQ846916">
    <property type="protein sequence ID" value="WJJ55390.1"/>
    <property type="molecule type" value="Genomic_DNA"/>
</dbReference>
<accession>A0AAT9V7W6</accession>
<proteinExistence type="predicted"/>
<reference evidence="1" key="1">
    <citation type="submission" date="2023-04" db="EMBL/GenBank/DDBJ databases">
        <title>Characterization and genome study of newly isolated Alicyclobacillus-specific phaga.</title>
        <authorList>
            <person name="Shymialevich D."/>
            <person name="Wojcicki M."/>
            <person name="Srednicka P."/>
            <person name="Swider O."/>
        </authorList>
    </citation>
    <scope>NUCLEOTIDE SEQUENCE</scope>
</reference>
<name>A0AAT9V7W6_9CAUD</name>